<evidence type="ECO:0000313" key="2">
    <source>
        <dbReference type="EMBL" id="WCO67939.1"/>
    </source>
</evidence>
<dbReference type="RefSeq" id="WP_272737456.1">
    <property type="nucleotide sequence ID" value="NZ_CP116942.1"/>
</dbReference>
<proteinExistence type="predicted"/>
<evidence type="ECO:0000259" key="1">
    <source>
        <dbReference type="Pfam" id="PF12728"/>
    </source>
</evidence>
<feature type="domain" description="Helix-turn-helix" evidence="1">
    <location>
        <begin position="12"/>
        <end position="65"/>
    </location>
</feature>
<organism evidence="2 3">
    <name type="scientific">Iamia majanohamensis</name>
    <dbReference type="NCBI Taxonomy" id="467976"/>
    <lineage>
        <taxon>Bacteria</taxon>
        <taxon>Bacillati</taxon>
        <taxon>Actinomycetota</taxon>
        <taxon>Acidimicrobiia</taxon>
        <taxon>Acidimicrobiales</taxon>
        <taxon>Iamiaceae</taxon>
        <taxon>Iamia</taxon>
    </lineage>
</organism>
<dbReference type="KEGG" id="ima:PO878_04275"/>
<reference evidence="2" key="1">
    <citation type="submission" date="2023-01" db="EMBL/GenBank/DDBJ databases">
        <title>The diversity of Class Acidimicrobiia in South China Sea sediment environments and the proposal of Iamia marina sp. nov., a novel species of the genus Iamia.</title>
        <authorList>
            <person name="He Y."/>
            <person name="Tian X."/>
        </authorList>
    </citation>
    <scope>NUCLEOTIDE SEQUENCE</scope>
    <source>
        <strain evidence="2">DSM 19957</strain>
    </source>
</reference>
<dbReference type="Pfam" id="PF12728">
    <property type="entry name" value="HTH_17"/>
    <property type="match status" value="1"/>
</dbReference>
<accession>A0AAE9Y741</accession>
<sequence>MSATETDAPAEVLTIDEAAAILRISRNAAYAAAREWRATGGKTGLPCIEIGRTLRVPRADFERLLGRPA</sequence>
<evidence type="ECO:0000313" key="3">
    <source>
        <dbReference type="Proteomes" id="UP001216390"/>
    </source>
</evidence>
<name>A0AAE9Y741_9ACTN</name>
<keyword evidence="3" id="KW-1185">Reference proteome</keyword>
<gene>
    <name evidence="2" type="ORF">PO878_04275</name>
</gene>
<protein>
    <submittedName>
        <fullName evidence="2">Helix-turn-helix domain-containing protein</fullName>
    </submittedName>
</protein>
<dbReference type="InterPro" id="IPR041657">
    <property type="entry name" value="HTH_17"/>
</dbReference>
<dbReference type="AlphaFoldDB" id="A0AAE9Y741"/>
<dbReference type="EMBL" id="CP116942">
    <property type="protein sequence ID" value="WCO67939.1"/>
    <property type="molecule type" value="Genomic_DNA"/>
</dbReference>
<dbReference type="Proteomes" id="UP001216390">
    <property type="component" value="Chromosome"/>
</dbReference>